<evidence type="ECO:0000313" key="1">
    <source>
        <dbReference type="EMBL" id="UTD01310.1"/>
    </source>
</evidence>
<reference evidence="1" key="1">
    <citation type="submission" date="2020-04" db="EMBL/GenBank/DDBJ databases">
        <title>Comparative genomics of oral phylogroup-2 Treponema strains.</title>
        <authorList>
            <person name="Zeng H."/>
            <person name="Chan Y.K."/>
            <person name="Watt R.M."/>
        </authorList>
    </citation>
    <scope>NUCLEOTIDE SEQUENCE</scope>
    <source>
        <strain evidence="1">OMZ 905</strain>
    </source>
</reference>
<organism evidence="1 2">
    <name type="scientific">Treponema denticola</name>
    <dbReference type="NCBI Taxonomy" id="158"/>
    <lineage>
        <taxon>Bacteria</taxon>
        <taxon>Pseudomonadati</taxon>
        <taxon>Spirochaetota</taxon>
        <taxon>Spirochaetia</taxon>
        <taxon>Spirochaetales</taxon>
        <taxon>Treponemataceae</taxon>
        <taxon>Treponema</taxon>
    </lineage>
</organism>
<accession>A0A9Q9EZW3</accession>
<evidence type="ECO:0000313" key="2">
    <source>
        <dbReference type="Proteomes" id="UP001056981"/>
    </source>
</evidence>
<name>A0A9Q9EZW3_TREDN</name>
<dbReference type="RefSeq" id="WP_253717128.1">
    <property type="nucleotide sequence ID" value="NZ_CP051522.1"/>
</dbReference>
<dbReference type="AlphaFoldDB" id="A0A9Q9EZW3"/>
<dbReference type="PANTHER" id="PTHR36454:SF1">
    <property type="entry name" value="DUF1015 DOMAIN-CONTAINING PROTEIN"/>
    <property type="match status" value="1"/>
</dbReference>
<gene>
    <name evidence="1" type="ORF">E4N86_11760</name>
</gene>
<dbReference type="PANTHER" id="PTHR36454">
    <property type="entry name" value="LMO2823 PROTEIN"/>
    <property type="match status" value="1"/>
</dbReference>
<sequence>MFEKYAIKIPNILLPNKTINMETWSVIACDQYTQDYDYWKKVSLITKDQKSTLNLIFPEIYLNNFSEKQKQEYILKIHKNMLNYLETGIFNDIKNSMIYVERKTGYDHVRKGLITCIDLENYDWMASSRTMIRATEETILERIPARVDIRRSAPIETPHIMLLLNDHNNRLIECIGDYLHKNNTDPVYDFNLMMNSGKITGWFVNEDALYSQIEKELECIYDENKDEKGDSFMFAVGDGNHSLATAKAVWDEYKKKFGGISSDDKSISVPENIKNHPLRYALVEIVNLYDEDLIFEPIHRIIFDAGIDELVNFAQSKLSGRIIRCNTKSELIDMVNLSKNCFGFISKDNNFICLQSDIECLAVTAIQPVLDEFISSANKIDYIHGCEETFQLAEQENAVSILLPPISKDNVFSTIAKYGPLPRKSFSIGEADEKRFYLECRKLF</sequence>
<protein>
    <submittedName>
        <fullName evidence="1">DUF1015 domain-containing protein</fullName>
    </submittedName>
</protein>
<dbReference type="EMBL" id="CP051635">
    <property type="protein sequence ID" value="UTD01310.1"/>
    <property type="molecule type" value="Genomic_DNA"/>
</dbReference>
<dbReference type="Proteomes" id="UP001056981">
    <property type="component" value="Chromosome"/>
</dbReference>
<dbReference type="Pfam" id="PF06245">
    <property type="entry name" value="DUF1015"/>
    <property type="match status" value="1"/>
</dbReference>
<dbReference type="InterPro" id="IPR008323">
    <property type="entry name" value="UCP033563"/>
</dbReference>
<proteinExistence type="predicted"/>